<proteinExistence type="inferred from homology"/>
<organism evidence="4 5">
    <name type="scientific">Ruminiclostridium cellobioparum subsp. termitidis CT1112</name>
    <dbReference type="NCBI Taxonomy" id="1195236"/>
    <lineage>
        <taxon>Bacteria</taxon>
        <taxon>Bacillati</taxon>
        <taxon>Bacillota</taxon>
        <taxon>Clostridia</taxon>
        <taxon>Eubacteriales</taxon>
        <taxon>Oscillospiraceae</taxon>
        <taxon>Ruminiclostridium</taxon>
    </lineage>
</organism>
<dbReference type="AlphaFoldDB" id="S0FHS9"/>
<keyword evidence="2" id="KW-1133">Transmembrane helix</keyword>
<evidence type="ECO:0000256" key="1">
    <source>
        <dbReference type="ARBA" id="ARBA00010792"/>
    </source>
</evidence>
<evidence type="ECO:0000259" key="3">
    <source>
        <dbReference type="Pfam" id="PF09335"/>
    </source>
</evidence>
<dbReference type="EMBL" id="AORV01000043">
    <property type="protein sequence ID" value="EMS71082.1"/>
    <property type="molecule type" value="Genomic_DNA"/>
</dbReference>
<name>S0FHS9_RUMCE</name>
<dbReference type="InterPro" id="IPR032816">
    <property type="entry name" value="VTT_dom"/>
</dbReference>
<feature type="transmembrane region" description="Helical" evidence="2">
    <location>
        <begin position="18"/>
        <end position="37"/>
    </location>
</feature>
<dbReference type="RefSeq" id="WP_004627085.1">
    <property type="nucleotide sequence ID" value="NZ_AORV01000043.1"/>
</dbReference>
<evidence type="ECO:0000313" key="5">
    <source>
        <dbReference type="Proteomes" id="UP000014155"/>
    </source>
</evidence>
<dbReference type="PANTHER" id="PTHR42709">
    <property type="entry name" value="ALKALINE PHOSPHATASE LIKE PROTEIN"/>
    <property type="match status" value="1"/>
</dbReference>
<sequence length="214" mass="24520">MEDFILNSIHSIINGNPVVTYIFFLVSGILQLVFPPYPSDVIIVFEGYLTTIGPNFHFLMVLFVSVMGSLIGSILVYWFGYKKGDEVLKYKLVLKYIDEKHIKRSEKVFHKYGKYGLILSKFIPGTSSIMVLFSGVFKVKKRIYFTYILFSIVLQQVIYLLIGRVIGKNIQQVKRFLSVFNMASVAIIAVIAIIGYIIYKSRKSRKKQSDSSEL</sequence>
<dbReference type="PANTHER" id="PTHR42709:SF9">
    <property type="entry name" value="ALKALINE PHOSPHATASE LIKE PROTEIN"/>
    <property type="match status" value="1"/>
</dbReference>
<keyword evidence="2" id="KW-0472">Membrane</keyword>
<keyword evidence="5" id="KW-1185">Reference proteome</keyword>
<accession>S0FHS9</accession>
<dbReference type="STRING" id="1195236.CTER_3080"/>
<dbReference type="GO" id="GO:0005886">
    <property type="term" value="C:plasma membrane"/>
    <property type="evidence" value="ECO:0007669"/>
    <property type="project" value="TreeGrafter"/>
</dbReference>
<protein>
    <submittedName>
        <fullName evidence="4">Putative membrane-associated protein</fullName>
    </submittedName>
</protein>
<dbReference type="InterPro" id="IPR051311">
    <property type="entry name" value="DedA_domain"/>
</dbReference>
<dbReference type="eggNOG" id="COG0586">
    <property type="taxonomic scope" value="Bacteria"/>
</dbReference>
<evidence type="ECO:0000256" key="2">
    <source>
        <dbReference type="SAM" id="Phobius"/>
    </source>
</evidence>
<feature type="transmembrane region" description="Helical" evidence="2">
    <location>
        <begin position="58"/>
        <end position="80"/>
    </location>
</feature>
<dbReference type="PATRIC" id="fig|1195236.3.peg.3304"/>
<dbReference type="Pfam" id="PF09335">
    <property type="entry name" value="VTT_dom"/>
    <property type="match status" value="1"/>
</dbReference>
<feature type="transmembrane region" description="Helical" evidence="2">
    <location>
        <begin position="179"/>
        <end position="199"/>
    </location>
</feature>
<feature type="domain" description="VTT" evidence="3">
    <location>
        <begin position="38"/>
        <end position="164"/>
    </location>
</feature>
<comment type="similarity">
    <text evidence="1">Belongs to the DedA family.</text>
</comment>
<feature type="transmembrane region" description="Helical" evidence="2">
    <location>
        <begin position="144"/>
        <end position="167"/>
    </location>
</feature>
<comment type="caution">
    <text evidence="4">The sequence shown here is derived from an EMBL/GenBank/DDBJ whole genome shotgun (WGS) entry which is preliminary data.</text>
</comment>
<evidence type="ECO:0000313" key="4">
    <source>
        <dbReference type="EMBL" id="EMS71082.1"/>
    </source>
</evidence>
<feature type="transmembrane region" description="Helical" evidence="2">
    <location>
        <begin position="115"/>
        <end position="137"/>
    </location>
</feature>
<reference evidence="4 5" key="1">
    <citation type="journal article" date="2013" name="Genome Announc.">
        <title>Draft Genome Sequence of the Cellulolytic, Mesophilic, Anaerobic Bacterium Clostridium termitidis Strain CT1112 (DSM 5398).</title>
        <authorList>
            <person name="Lal S."/>
            <person name="Ramachandran U."/>
            <person name="Zhang X."/>
            <person name="Munir R."/>
            <person name="Sparling R."/>
            <person name="Levin D.B."/>
        </authorList>
    </citation>
    <scope>NUCLEOTIDE SEQUENCE [LARGE SCALE GENOMIC DNA]</scope>
    <source>
        <strain evidence="4 5">CT1112</strain>
    </source>
</reference>
<dbReference type="Proteomes" id="UP000014155">
    <property type="component" value="Unassembled WGS sequence"/>
</dbReference>
<gene>
    <name evidence="4" type="ORF">CTER_3080</name>
</gene>
<keyword evidence="2" id="KW-0812">Transmembrane</keyword>